<dbReference type="GO" id="GO:0005829">
    <property type="term" value="C:cytosol"/>
    <property type="evidence" value="ECO:0007669"/>
    <property type="project" value="TreeGrafter"/>
</dbReference>
<keyword evidence="6 8" id="KW-0560">Oxidoreductase</keyword>
<sequence>MKVKAWGILFSESRILGNLSKKITLKISIIVATAKNQVIGKNNELIWRLSADLKFFKNTTSGHHIIMGRKTYESVGRPLPNRTSVVISRNSAFEVPEGHHMVNSFEQALQLCIGKKLERVYVIGGAEIYKLAMAYADELLVTEVQASPDGDAFFPLISPEEWQEVRRESFQKDEKNEYDYAFVTYKRKAS</sequence>
<evidence type="ECO:0000256" key="4">
    <source>
        <dbReference type="ARBA" id="ARBA00022563"/>
    </source>
</evidence>
<dbReference type="CDD" id="cd00209">
    <property type="entry name" value="DHFR"/>
    <property type="match status" value="1"/>
</dbReference>
<dbReference type="PANTHER" id="PTHR48069:SF3">
    <property type="entry name" value="DIHYDROFOLATE REDUCTASE"/>
    <property type="match status" value="1"/>
</dbReference>
<evidence type="ECO:0000256" key="2">
    <source>
        <dbReference type="ARBA" id="ARBA00009539"/>
    </source>
</evidence>
<dbReference type="Pfam" id="PF00186">
    <property type="entry name" value="DHFR_1"/>
    <property type="match status" value="1"/>
</dbReference>
<evidence type="ECO:0000256" key="1">
    <source>
        <dbReference type="ARBA" id="ARBA00004903"/>
    </source>
</evidence>
<dbReference type="FunFam" id="3.40.430.10:FF:000001">
    <property type="entry name" value="Dihydrofolate reductase"/>
    <property type="match status" value="1"/>
</dbReference>
<dbReference type="GO" id="GO:0070401">
    <property type="term" value="F:NADP+ binding"/>
    <property type="evidence" value="ECO:0007669"/>
    <property type="project" value="UniProtKB-ARBA"/>
</dbReference>
<evidence type="ECO:0000256" key="5">
    <source>
        <dbReference type="ARBA" id="ARBA00022857"/>
    </source>
</evidence>
<evidence type="ECO:0000256" key="8">
    <source>
        <dbReference type="PIRNR" id="PIRNR000194"/>
    </source>
</evidence>
<evidence type="ECO:0000313" key="10">
    <source>
        <dbReference type="EMBL" id="GHB26920.1"/>
    </source>
</evidence>
<dbReference type="GO" id="GO:0004146">
    <property type="term" value="F:dihydrofolate reductase activity"/>
    <property type="evidence" value="ECO:0007669"/>
    <property type="project" value="UniProtKB-EC"/>
</dbReference>
<name>A0A8J3G3Z8_9BACT</name>
<evidence type="ECO:0000256" key="6">
    <source>
        <dbReference type="ARBA" id="ARBA00023002"/>
    </source>
</evidence>
<comment type="pathway">
    <text evidence="1 8">Cofactor biosynthesis; tetrahydrofolate biosynthesis; 5,6,7,8-tetrahydrofolate from 7,8-dihydrofolate: step 1/1.</text>
</comment>
<dbReference type="Proteomes" id="UP000642809">
    <property type="component" value="Unassembled WGS sequence"/>
</dbReference>
<dbReference type="PROSITE" id="PS51330">
    <property type="entry name" value="DHFR_2"/>
    <property type="match status" value="1"/>
</dbReference>
<organism evidence="10 11">
    <name type="scientific">Mongoliitalea lutea</name>
    <dbReference type="NCBI Taxonomy" id="849756"/>
    <lineage>
        <taxon>Bacteria</taxon>
        <taxon>Pseudomonadati</taxon>
        <taxon>Bacteroidota</taxon>
        <taxon>Cytophagia</taxon>
        <taxon>Cytophagales</taxon>
        <taxon>Cyclobacteriaceae</taxon>
        <taxon>Mongoliitalea</taxon>
    </lineage>
</organism>
<evidence type="ECO:0000259" key="9">
    <source>
        <dbReference type="PROSITE" id="PS51330"/>
    </source>
</evidence>
<evidence type="ECO:0000313" key="11">
    <source>
        <dbReference type="Proteomes" id="UP000642809"/>
    </source>
</evidence>
<dbReference type="AlphaFoldDB" id="A0A8J3G3Z8"/>
<comment type="function">
    <text evidence="7 8">Key enzyme in folate metabolism. Catalyzes an essential reaction for de novo glycine and purine synthesis, and for DNA precursor synthesis.</text>
</comment>
<comment type="catalytic activity">
    <reaction evidence="8">
        <text>(6S)-5,6,7,8-tetrahydrofolate + NADP(+) = 7,8-dihydrofolate + NADPH + H(+)</text>
        <dbReference type="Rhea" id="RHEA:15009"/>
        <dbReference type="ChEBI" id="CHEBI:15378"/>
        <dbReference type="ChEBI" id="CHEBI:57451"/>
        <dbReference type="ChEBI" id="CHEBI:57453"/>
        <dbReference type="ChEBI" id="CHEBI:57783"/>
        <dbReference type="ChEBI" id="CHEBI:58349"/>
        <dbReference type="EC" id="1.5.1.3"/>
    </reaction>
</comment>
<protein>
    <recommendedName>
        <fullName evidence="3 8">Dihydrofolate reductase</fullName>
        <ecNumber evidence="3 8">1.5.1.3</ecNumber>
    </recommendedName>
</protein>
<comment type="similarity">
    <text evidence="2 8">Belongs to the dihydrofolate reductase family.</text>
</comment>
<dbReference type="InterPro" id="IPR024072">
    <property type="entry name" value="DHFR-like_dom_sf"/>
</dbReference>
<dbReference type="InterPro" id="IPR012259">
    <property type="entry name" value="DHFR"/>
</dbReference>
<dbReference type="Gene3D" id="3.40.430.10">
    <property type="entry name" value="Dihydrofolate Reductase, subunit A"/>
    <property type="match status" value="1"/>
</dbReference>
<keyword evidence="4 8" id="KW-0554">One-carbon metabolism</keyword>
<reference evidence="10" key="1">
    <citation type="journal article" date="2014" name="Int. J. Syst. Evol. Microbiol.">
        <title>Complete genome sequence of Corynebacterium casei LMG S-19264T (=DSM 44701T), isolated from a smear-ripened cheese.</title>
        <authorList>
            <consortium name="US DOE Joint Genome Institute (JGI-PGF)"/>
            <person name="Walter F."/>
            <person name="Albersmeier A."/>
            <person name="Kalinowski J."/>
            <person name="Ruckert C."/>
        </authorList>
    </citation>
    <scope>NUCLEOTIDE SEQUENCE</scope>
    <source>
        <strain evidence="10">KCTC 23224</strain>
    </source>
</reference>
<dbReference type="GO" id="GO:0046654">
    <property type="term" value="P:tetrahydrofolate biosynthetic process"/>
    <property type="evidence" value="ECO:0007669"/>
    <property type="project" value="UniProtKB-UniPathway"/>
</dbReference>
<proteinExistence type="inferred from homology"/>
<feature type="domain" description="DHFR" evidence="9">
    <location>
        <begin position="26"/>
        <end position="187"/>
    </location>
</feature>
<comment type="caution">
    <text evidence="10">The sequence shown here is derived from an EMBL/GenBank/DDBJ whole genome shotgun (WGS) entry which is preliminary data.</text>
</comment>
<evidence type="ECO:0000256" key="3">
    <source>
        <dbReference type="ARBA" id="ARBA00012856"/>
    </source>
</evidence>
<dbReference type="GO" id="GO:0046452">
    <property type="term" value="P:dihydrofolate metabolic process"/>
    <property type="evidence" value="ECO:0007669"/>
    <property type="project" value="TreeGrafter"/>
</dbReference>
<reference evidence="10" key="2">
    <citation type="submission" date="2020-09" db="EMBL/GenBank/DDBJ databases">
        <authorList>
            <person name="Sun Q."/>
            <person name="Kim S."/>
        </authorList>
    </citation>
    <scope>NUCLEOTIDE SEQUENCE</scope>
    <source>
        <strain evidence="10">KCTC 23224</strain>
    </source>
</reference>
<dbReference type="GO" id="GO:0006730">
    <property type="term" value="P:one-carbon metabolic process"/>
    <property type="evidence" value="ECO:0007669"/>
    <property type="project" value="UniProtKB-KW"/>
</dbReference>
<dbReference type="PANTHER" id="PTHR48069">
    <property type="entry name" value="DIHYDROFOLATE REDUCTASE"/>
    <property type="match status" value="1"/>
</dbReference>
<dbReference type="UniPathway" id="UPA00077">
    <property type="reaction ID" value="UER00158"/>
</dbReference>
<dbReference type="EC" id="1.5.1.3" evidence="3 8"/>
<accession>A0A8J3G3Z8</accession>
<dbReference type="InterPro" id="IPR001796">
    <property type="entry name" value="DHFR_dom"/>
</dbReference>
<evidence type="ECO:0000256" key="7">
    <source>
        <dbReference type="ARBA" id="ARBA00025067"/>
    </source>
</evidence>
<gene>
    <name evidence="10" type="primary">dfrA</name>
    <name evidence="10" type="ORF">GCM10008106_04530</name>
</gene>
<dbReference type="EMBL" id="BMYF01000002">
    <property type="protein sequence ID" value="GHB26920.1"/>
    <property type="molecule type" value="Genomic_DNA"/>
</dbReference>
<dbReference type="SUPFAM" id="SSF53597">
    <property type="entry name" value="Dihydrofolate reductase-like"/>
    <property type="match status" value="1"/>
</dbReference>
<dbReference type="PIRSF" id="PIRSF000194">
    <property type="entry name" value="DHFR"/>
    <property type="match status" value="1"/>
</dbReference>
<dbReference type="GO" id="GO:0046655">
    <property type="term" value="P:folic acid metabolic process"/>
    <property type="evidence" value="ECO:0007669"/>
    <property type="project" value="TreeGrafter"/>
</dbReference>
<keyword evidence="11" id="KW-1185">Reference proteome</keyword>
<dbReference type="PRINTS" id="PR00070">
    <property type="entry name" value="DHFR"/>
</dbReference>
<keyword evidence="5 8" id="KW-0521">NADP</keyword>